<name>A0A4U5M335_STECR</name>
<dbReference type="AlphaFoldDB" id="A0A4U5M335"/>
<accession>A0A4U5M335</accession>
<feature type="compositionally biased region" description="Low complexity" evidence="1">
    <location>
        <begin position="109"/>
        <end position="118"/>
    </location>
</feature>
<sequence>MSFNVKFFLPDLTPGEKTFKLLKLFTVEQMVHDIFDSCHQINGREHWALVLEQCANQTATPIPLPFSLRSCNSGCAYIVLFHSKEVDNGLLLSPSLGLPAIPSLSLDSFESQSQEQDSTASSSHFSKADAWRKSSDPLINTSPVPMSGPSPPAAPPAASVPMPHSSAPPAWENQDDKVHVTALVTIASHEPSFYTKLEVKLNANPRPKIRNLANACKGILKHQLEKTGTLSFRVAIRDSEQKEYRDTDDVVPNLTYIVEFAKSASQDLNYDYAFLVQLHTSQLQNGHPGPFSIALPREDICYVKTRIVIMTKNSNLMTAGKDCTVRLHPPLTARNLADQCTKIANLWKRGNAFDANVVGQRGPAVPEGERVNETEAYVVTFKELGQTRLEGPNVFSYRF</sequence>
<organism evidence="2 3">
    <name type="scientific">Steinernema carpocapsae</name>
    <name type="common">Entomopathogenic nematode</name>
    <dbReference type="NCBI Taxonomy" id="34508"/>
    <lineage>
        <taxon>Eukaryota</taxon>
        <taxon>Metazoa</taxon>
        <taxon>Ecdysozoa</taxon>
        <taxon>Nematoda</taxon>
        <taxon>Chromadorea</taxon>
        <taxon>Rhabditida</taxon>
        <taxon>Tylenchina</taxon>
        <taxon>Panagrolaimomorpha</taxon>
        <taxon>Strongyloidoidea</taxon>
        <taxon>Steinernematidae</taxon>
        <taxon>Steinernema</taxon>
    </lineage>
</organism>
<feature type="compositionally biased region" description="Basic and acidic residues" evidence="1">
    <location>
        <begin position="126"/>
        <end position="135"/>
    </location>
</feature>
<proteinExistence type="predicted"/>
<gene>
    <name evidence="2" type="ORF">L596_027020</name>
</gene>
<dbReference type="EMBL" id="AZBU02000010">
    <property type="protein sequence ID" value="TKR63154.1"/>
    <property type="molecule type" value="Genomic_DNA"/>
</dbReference>
<keyword evidence="3" id="KW-1185">Reference proteome</keyword>
<evidence type="ECO:0000313" key="2">
    <source>
        <dbReference type="EMBL" id="TKR63154.1"/>
    </source>
</evidence>
<comment type="caution">
    <text evidence="2">The sequence shown here is derived from an EMBL/GenBank/DDBJ whole genome shotgun (WGS) entry which is preliminary data.</text>
</comment>
<evidence type="ECO:0000256" key="1">
    <source>
        <dbReference type="SAM" id="MobiDB-lite"/>
    </source>
</evidence>
<feature type="compositionally biased region" description="Low complexity" evidence="1">
    <location>
        <begin position="156"/>
        <end position="170"/>
    </location>
</feature>
<feature type="region of interest" description="Disordered" evidence="1">
    <location>
        <begin position="109"/>
        <end position="172"/>
    </location>
</feature>
<protein>
    <submittedName>
        <fullName evidence="2">Uncharacterized protein</fullName>
    </submittedName>
</protein>
<dbReference type="Proteomes" id="UP000298663">
    <property type="component" value="Unassembled WGS sequence"/>
</dbReference>
<reference evidence="2 3" key="2">
    <citation type="journal article" date="2019" name="G3 (Bethesda)">
        <title>Hybrid Assembly of the Genome of the Entomopathogenic Nematode Steinernema carpocapsae Identifies the X-Chromosome.</title>
        <authorList>
            <person name="Serra L."/>
            <person name="Macchietto M."/>
            <person name="Macias-Munoz A."/>
            <person name="McGill C.J."/>
            <person name="Rodriguez I.M."/>
            <person name="Rodriguez B."/>
            <person name="Murad R."/>
            <person name="Mortazavi A."/>
        </authorList>
    </citation>
    <scope>NUCLEOTIDE SEQUENCE [LARGE SCALE GENOMIC DNA]</scope>
    <source>
        <strain evidence="2 3">ALL</strain>
    </source>
</reference>
<reference evidence="2 3" key="1">
    <citation type="journal article" date="2015" name="Genome Biol.">
        <title>Comparative genomics of Steinernema reveals deeply conserved gene regulatory networks.</title>
        <authorList>
            <person name="Dillman A.R."/>
            <person name="Macchietto M."/>
            <person name="Porter C.F."/>
            <person name="Rogers A."/>
            <person name="Williams B."/>
            <person name="Antoshechkin I."/>
            <person name="Lee M.M."/>
            <person name="Goodwin Z."/>
            <person name="Lu X."/>
            <person name="Lewis E.E."/>
            <person name="Goodrich-Blair H."/>
            <person name="Stock S.P."/>
            <person name="Adams B.J."/>
            <person name="Sternberg P.W."/>
            <person name="Mortazavi A."/>
        </authorList>
    </citation>
    <scope>NUCLEOTIDE SEQUENCE [LARGE SCALE GENOMIC DNA]</scope>
    <source>
        <strain evidence="2 3">ALL</strain>
    </source>
</reference>
<evidence type="ECO:0000313" key="3">
    <source>
        <dbReference type="Proteomes" id="UP000298663"/>
    </source>
</evidence>
<feature type="compositionally biased region" description="Pro residues" evidence="1">
    <location>
        <begin position="146"/>
        <end position="155"/>
    </location>
</feature>